<feature type="transmembrane region" description="Helical" evidence="7">
    <location>
        <begin position="28"/>
        <end position="46"/>
    </location>
</feature>
<dbReference type="OrthoDB" id="444631at2759"/>
<dbReference type="EMBL" id="MU006333">
    <property type="protein sequence ID" value="KAF2846616.1"/>
    <property type="molecule type" value="Genomic_DNA"/>
</dbReference>
<feature type="transmembrane region" description="Helical" evidence="7">
    <location>
        <begin position="197"/>
        <end position="218"/>
    </location>
</feature>
<evidence type="ECO:0000259" key="8">
    <source>
        <dbReference type="Pfam" id="PF20684"/>
    </source>
</evidence>
<feature type="transmembrane region" description="Helical" evidence="7">
    <location>
        <begin position="262"/>
        <end position="285"/>
    </location>
</feature>
<evidence type="ECO:0000256" key="7">
    <source>
        <dbReference type="SAM" id="Phobius"/>
    </source>
</evidence>
<keyword evidence="4 7" id="KW-0472">Membrane</keyword>
<dbReference type="InterPro" id="IPR052337">
    <property type="entry name" value="SAT4-like"/>
</dbReference>
<organism evidence="9 10">
    <name type="scientific">Plenodomus tracheiphilus IPT5</name>
    <dbReference type="NCBI Taxonomy" id="1408161"/>
    <lineage>
        <taxon>Eukaryota</taxon>
        <taxon>Fungi</taxon>
        <taxon>Dikarya</taxon>
        <taxon>Ascomycota</taxon>
        <taxon>Pezizomycotina</taxon>
        <taxon>Dothideomycetes</taxon>
        <taxon>Pleosporomycetidae</taxon>
        <taxon>Pleosporales</taxon>
        <taxon>Pleosporineae</taxon>
        <taxon>Leptosphaeriaceae</taxon>
        <taxon>Plenodomus</taxon>
    </lineage>
</organism>
<protein>
    <recommendedName>
        <fullName evidence="8">Rhodopsin domain-containing protein</fullName>
    </recommendedName>
</protein>
<evidence type="ECO:0000313" key="10">
    <source>
        <dbReference type="Proteomes" id="UP000799423"/>
    </source>
</evidence>
<feature type="region of interest" description="Disordered" evidence="6">
    <location>
        <begin position="317"/>
        <end position="338"/>
    </location>
</feature>
<evidence type="ECO:0000313" key="9">
    <source>
        <dbReference type="EMBL" id="KAF2846616.1"/>
    </source>
</evidence>
<name>A0A6A7ATH7_9PLEO</name>
<comment type="subcellular location">
    <subcellularLocation>
        <location evidence="1">Membrane</location>
        <topology evidence="1">Multi-pass membrane protein</topology>
    </subcellularLocation>
</comment>
<evidence type="ECO:0000256" key="5">
    <source>
        <dbReference type="ARBA" id="ARBA00038359"/>
    </source>
</evidence>
<proteinExistence type="inferred from homology"/>
<dbReference type="GO" id="GO:0016020">
    <property type="term" value="C:membrane"/>
    <property type="evidence" value="ECO:0007669"/>
    <property type="project" value="UniProtKB-SubCell"/>
</dbReference>
<accession>A0A6A7ATH7</accession>
<dbReference type="InterPro" id="IPR049326">
    <property type="entry name" value="Rhodopsin_dom_fungi"/>
</dbReference>
<feature type="transmembrane region" description="Helical" evidence="7">
    <location>
        <begin position="58"/>
        <end position="78"/>
    </location>
</feature>
<dbReference type="PANTHER" id="PTHR33048:SF47">
    <property type="entry name" value="INTEGRAL MEMBRANE PROTEIN-RELATED"/>
    <property type="match status" value="1"/>
</dbReference>
<feature type="transmembrane region" description="Helical" evidence="7">
    <location>
        <begin position="114"/>
        <end position="136"/>
    </location>
</feature>
<reference evidence="9" key="1">
    <citation type="submission" date="2020-01" db="EMBL/GenBank/DDBJ databases">
        <authorList>
            <consortium name="DOE Joint Genome Institute"/>
            <person name="Haridas S."/>
            <person name="Albert R."/>
            <person name="Binder M."/>
            <person name="Bloem J."/>
            <person name="Labutti K."/>
            <person name="Salamov A."/>
            <person name="Andreopoulos B."/>
            <person name="Baker S.E."/>
            <person name="Barry K."/>
            <person name="Bills G."/>
            <person name="Bluhm B.H."/>
            <person name="Cannon C."/>
            <person name="Castanera R."/>
            <person name="Culley D.E."/>
            <person name="Daum C."/>
            <person name="Ezra D."/>
            <person name="Gonzalez J.B."/>
            <person name="Henrissat B."/>
            <person name="Kuo A."/>
            <person name="Liang C."/>
            <person name="Lipzen A."/>
            <person name="Lutzoni F."/>
            <person name="Magnuson J."/>
            <person name="Mondo S."/>
            <person name="Nolan M."/>
            <person name="Ohm R."/>
            <person name="Pangilinan J."/>
            <person name="Park H.-J."/>
            <person name="Ramirez L."/>
            <person name="Alfaro M."/>
            <person name="Sun H."/>
            <person name="Tritt A."/>
            <person name="Yoshinaga Y."/>
            <person name="Zwiers L.-H."/>
            <person name="Turgeon B.G."/>
            <person name="Goodwin S.B."/>
            <person name="Spatafora J.W."/>
            <person name="Crous P.W."/>
            <person name="Grigoriev I.V."/>
        </authorList>
    </citation>
    <scope>NUCLEOTIDE SEQUENCE</scope>
    <source>
        <strain evidence="9">IPT5</strain>
    </source>
</reference>
<keyword evidence="3 7" id="KW-1133">Transmembrane helix</keyword>
<evidence type="ECO:0000256" key="3">
    <source>
        <dbReference type="ARBA" id="ARBA00022989"/>
    </source>
</evidence>
<evidence type="ECO:0000256" key="6">
    <source>
        <dbReference type="SAM" id="MobiDB-lite"/>
    </source>
</evidence>
<sequence length="377" mass="42398">MVATAAAAPATLKPRLHAEISQTVFLGVVWTFVALSLIFVIIRCAIKLKTFKRISSDDIIALFAWVLFLTNIILWTVMSPRLYDNYEMLQGKGPFDEAGVMRNLERYGEFIHCIAPFTIMFYTSLWSVKISLLLFFRKLGHQIRSHEIWWWCVLFVTVSTWAVCVGNIDYACSTRAWKWIMTYCPVQAKIDYQNSTFYANCALDIISDCLIVSIPVLILWNTRVPLRRKLVLVGIFSVTVIVMVVSVIRVRVVNSKTQNSEIAWLIFWSYIENGTAIMISCVASFRQLFVAQERAASASASKSSAGKSFFTIFTKSKDSRTGSYGSRDKSERSLDSERSAGKILPLNNIHVHSMVSVSSDNASGNHTAAQQGYSNAV</sequence>
<evidence type="ECO:0000256" key="2">
    <source>
        <dbReference type="ARBA" id="ARBA00022692"/>
    </source>
</evidence>
<feature type="transmembrane region" description="Helical" evidence="7">
    <location>
        <begin position="230"/>
        <end position="250"/>
    </location>
</feature>
<evidence type="ECO:0000256" key="4">
    <source>
        <dbReference type="ARBA" id="ARBA00023136"/>
    </source>
</evidence>
<dbReference type="PANTHER" id="PTHR33048">
    <property type="entry name" value="PTH11-LIKE INTEGRAL MEMBRANE PROTEIN (AFU_ORTHOLOGUE AFUA_5G11245)"/>
    <property type="match status" value="1"/>
</dbReference>
<feature type="domain" description="Rhodopsin" evidence="8">
    <location>
        <begin position="42"/>
        <end position="289"/>
    </location>
</feature>
<keyword evidence="2 7" id="KW-0812">Transmembrane</keyword>
<dbReference type="AlphaFoldDB" id="A0A6A7ATH7"/>
<dbReference type="Proteomes" id="UP000799423">
    <property type="component" value="Unassembled WGS sequence"/>
</dbReference>
<evidence type="ECO:0000256" key="1">
    <source>
        <dbReference type="ARBA" id="ARBA00004141"/>
    </source>
</evidence>
<comment type="similarity">
    <text evidence="5">Belongs to the SAT4 family.</text>
</comment>
<dbReference type="Pfam" id="PF20684">
    <property type="entry name" value="Fung_rhodopsin"/>
    <property type="match status" value="1"/>
</dbReference>
<keyword evidence="10" id="KW-1185">Reference proteome</keyword>
<gene>
    <name evidence="9" type="ORF">T440DRAFT_432288</name>
</gene>
<feature type="transmembrane region" description="Helical" evidence="7">
    <location>
        <begin position="148"/>
        <end position="168"/>
    </location>
</feature>